<name>A0A432ZH77_9GAMM</name>
<comment type="subcellular location">
    <subcellularLocation>
        <location evidence="1 24">Cell inner membrane</location>
        <topology evidence="1 24">Multi-pass membrane protein</topology>
    </subcellularLocation>
</comment>
<feature type="binding site" evidence="22">
    <location>
        <begin position="86"/>
        <end position="88"/>
    </location>
    <ligand>
        <name>ATP</name>
        <dbReference type="ChEBI" id="CHEBI:30616"/>
    </ligand>
</feature>
<feature type="binding site" evidence="21">
    <location>
        <position position="70"/>
    </location>
    <ligand>
        <name>substrate</name>
    </ligand>
</feature>
<evidence type="ECO:0000256" key="4">
    <source>
        <dbReference type="ARBA" id="ARBA00017575"/>
    </source>
</evidence>
<comment type="cofactor">
    <cofactor evidence="23">
        <name>Mg(2+)</name>
        <dbReference type="ChEBI" id="CHEBI:18420"/>
    </cofactor>
    <text evidence="23">Mn(2+), Zn(2+), Cd(2+) and Co(2+) support activity to lesser extents.</text>
</comment>
<evidence type="ECO:0000256" key="24">
    <source>
        <dbReference type="RuleBase" id="RU363065"/>
    </source>
</evidence>
<evidence type="ECO:0000256" key="6">
    <source>
        <dbReference type="ARBA" id="ARBA00022516"/>
    </source>
</evidence>
<evidence type="ECO:0000256" key="15">
    <source>
        <dbReference type="ARBA" id="ARBA00022989"/>
    </source>
</evidence>
<keyword evidence="16 24" id="KW-0443">Lipid metabolism</keyword>
<dbReference type="InterPro" id="IPR033718">
    <property type="entry name" value="DAGK_prok"/>
</dbReference>
<evidence type="ECO:0000256" key="1">
    <source>
        <dbReference type="ARBA" id="ARBA00004429"/>
    </source>
</evidence>
<evidence type="ECO:0000256" key="8">
    <source>
        <dbReference type="ARBA" id="ARBA00022679"/>
    </source>
</evidence>
<feature type="binding site" evidence="23">
    <location>
        <position position="29"/>
    </location>
    <ligand>
        <name>a divalent metal cation</name>
        <dbReference type="ChEBI" id="CHEBI:60240"/>
    </ligand>
</feature>
<keyword evidence="26" id="KW-1185">Reference proteome</keyword>
<evidence type="ECO:0000256" key="17">
    <source>
        <dbReference type="ARBA" id="ARBA00023136"/>
    </source>
</evidence>
<reference evidence="25 26" key="1">
    <citation type="journal article" date="2011" name="Front. Microbiol.">
        <title>Genomic signatures of strain selection and enhancement in Bacillus atrophaeus var. globigii, a historical biowarfare simulant.</title>
        <authorList>
            <person name="Gibbons H.S."/>
            <person name="Broomall S.M."/>
            <person name="McNew L.A."/>
            <person name="Daligault H."/>
            <person name="Chapman C."/>
            <person name="Bruce D."/>
            <person name="Karavis M."/>
            <person name="Krepps M."/>
            <person name="McGregor P.A."/>
            <person name="Hong C."/>
            <person name="Park K.H."/>
            <person name="Akmal A."/>
            <person name="Feldman A."/>
            <person name="Lin J.S."/>
            <person name="Chang W.E."/>
            <person name="Higgs B.W."/>
            <person name="Demirev P."/>
            <person name="Lindquist J."/>
            <person name="Liem A."/>
            <person name="Fochler E."/>
            <person name="Read T.D."/>
            <person name="Tapia R."/>
            <person name="Johnson S."/>
            <person name="Bishop-Lilly K.A."/>
            <person name="Detter C."/>
            <person name="Han C."/>
            <person name="Sozhamannan S."/>
            <person name="Rosenzweig C.N."/>
            <person name="Skowronski E.W."/>
        </authorList>
    </citation>
    <scope>NUCLEOTIDE SEQUENCE [LARGE SCALE GENOMIC DNA]</scope>
    <source>
        <strain evidence="25 26">PIT1</strain>
    </source>
</reference>
<keyword evidence="19 24" id="KW-1208">Phospholipid metabolism</keyword>
<dbReference type="GO" id="GO:0005886">
    <property type="term" value="C:plasma membrane"/>
    <property type="evidence" value="ECO:0007669"/>
    <property type="project" value="UniProtKB-SubCell"/>
</dbReference>
<feature type="binding site" evidence="22">
    <location>
        <position position="29"/>
    </location>
    <ligand>
        <name>ATP</name>
        <dbReference type="ChEBI" id="CHEBI:30616"/>
    </ligand>
</feature>
<evidence type="ECO:0000256" key="23">
    <source>
        <dbReference type="PIRSR" id="PIRSR600829-4"/>
    </source>
</evidence>
<feature type="binding site" evidence="21">
    <location>
        <position position="10"/>
    </location>
    <ligand>
        <name>substrate</name>
    </ligand>
</feature>
<dbReference type="EMBL" id="PIQG01000003">
    <property type="protein sequence ID" value="RUO76642.1"/>
    <property type="molecule type" value="Genomic_DNA"/>
</dbReference>
<keyword evidence="5" id="KW-1003">Cell membrane</keyword>
<keyword evidence="10 23" id="KW-0479">Metal-binding</keyword>
<evidence type="ECO:0000256" key="14">
    <source>
        <dbReference type="ARBA" id="ARBA00022842"/>
    </source>
</evidence>
<evidence type="ECO:0000256" key="7">
    <source>
        <dbReference type="ARBA" id="ARBA00022519"/>
    </source>
</evidence>
<dbReference type="InterPro" id="IPR036945">
    <property type="entry name" value="DAGK_sf"/>
</dbReference>
<dbReference type="GO" id="GO:0046872">
    <property type="term" value="F:metal ion binding"/>
    <property type="evidence" value="ECO:0007669"/>
    <property type="project" value="UniProtKB-KW"/>
</dbReference>
<evidence type="ECO:0000256" key="20">
    <source>
        <dbReference type="PIRSR" id="PIRSR600829-1"/>
    </source>
</evidence>
<comment type="similarity">
    <text evidence="2 24">Belongs to the bacterial diacylglycerol kinase family.</text>
</comment>
<dbReference type="InterPro" id="IPR000829">
    <property type="entry name" value="DAGK"/>
</dbReference>
<keyword evidence="8 24" id="KW-0808">Transferase</keyword>
<keyword evidence="18" id="KW-0594">Phospholipid biosynthesis</keyword>
<feature type="binding site" evidence="21">
    <location>
        <position position="99"/>
    </location>
    <ligand>
        <name>substrate</name>
    </ligand>
</feature>
<dbReference type="GO" id="GO:0006654">
    <property type="term" value="P:phosphatidic acid biosynthetic process"/>
    <property type="evidence" value="ECO:0007669"/>
    <property type="project" value="InterPro"/>
</dbReference>
<dbReference type="AlphaFoldDB" id="A0A432ZH77"/>
<evidence type="ECO:0000256" key="10">
    <source>
        <dbReference type="ARBA" id="ARBA00022723"/>
    </source>
</evidence>
<feature type="active site" description="Proton acceptor" evidence="20">
    <location>
        <position position="70"/>
    </location>
</feature>
<feature type="binding site" evidence="22">
    <location>
        <position position="77"/>
    </location>
    <ligand>
        <name>ATP</name>
        <dbReference type="ChEBI" id="CHEBI:30616"/>
    </ligand>
</feature>
<keyword evidence="14 23" id="KW-0460">Magnesium</keyword>
<keyword evidence="6" id="KW-0444">Lipid biosynthesis</keyword>
<dbReference type="Proteomes" id="UP000288279">
    <property type="component" value="Unassembled WGS sequence"/>
</dbReference>
<evidence type="ECO:0000256" key="11">
    <source>
        <dbReference type="ARBA" id="ARBA00022741"/>
    </source>
</evidence>
<proteinExistence type="inferred from homology"/>
<feature type="transmembrane region" description="Helical" evidence="24">
    <location>
        <begin position="30"/>
        <end position="51"/>
    </location>
</feature>
<dbReference type="PANTHER" id="PTHR34299:SF1">
    <property type="entry name" value="DIACYLGLYCEROL KINASE"/>
    <property type="match status" value="1"/>
</dbReference>
<evidence type="ECO:0000256" key="19">
    <source>
        <dbReference type="ARBA" id="ARBA00023264"/>
    </source>
</evidence>
<evidence type="ECO:0000313" key="25">
    <source>
        <dbReference type="EMBL" id="RUO76642.1"/>
    </source>
</evidence>
<keyword evidence="12 24" id="KW-0418">Kinase</keyword>
<keyword evidence="9 24" id="KW-0812">Transmembrane</keyword>
<gene>
    <name evidence="25" type="ORF">CWI83_06850</name>
</gene>
<evidence type="ECO:0000256" key="18">
    <source>
        <dbReference type="ARBA" id="ARBA00023209"/>
    </source>
</evidence>
<evidence type="ECO:0000313" key="26">
    <source>
        <dbReference type="Proteomes" id="UP000288279"/>
    </source>
</evidence>
<keyword evidence="11 22" id="KW-0547">Nucleotide-binding</keyword>
<comment type="caution">
    <text evidence="25">The sequence shown here is derived from an EMBL/GenBank/DDBJ whole genome shotgun (WGS) entry which is preliminary data.</text>
</comment>
<dbReference type="RefSeq" id="WP_126827474.1">
    <property type="nucleotide sequence ID" value="NZ_PIQG01000003.1"/>
</dbReference>
<feature type="binding site" evidence="23">
    <location>
        <position position="77"/>
    </location>
    <ligand>
        <name>a divalent metal cation</name>
        <dbReference type="ChEBI" id="CHEBI:60240"/>
    </ligand>
</feature>
<dbReference type="Pfam" id="PF01219">
    <property type="entry name" value="DAGK_prokar"/>
    <property type="match status" value="1"/>
</dbReference>
<comment type="catalytic activity">
    <reaction evidence="24">
        <text>a 1,2-diacyl-sn-glycerol + ATP = a 1,2-diacyl-sn-glycero-3-phosphate + ADP + H(+)</text>
        <dbReference type="Rhea" id="RHEA:10272"/>
        <dbReference type="ChEBI" id="CHEBI:15378"/>
        <dbReference type="ChEBI" id="CHEBI:17815"/>
        <dbReference type="ChEBI" id="CHEBI:30616"/>
        <dbReference type="ChEBI" id="CHEBI:58608"/>
        <dbReference type="ChEBI" id="CHEBI:456216"/>
        <dbReference type="EC" id="2.7.1.107"/>
    </reaction>
</comment>
<dbReference type="OrthoDB" id="9796011at2"/>
<feature type="transmembrane region" description="Helical" evidence="24">
    <location>
        <begin position="97"/>
        <end position="122"/>
    </location>
</feature>
<evidence type="ECO:0000256" key="13">
    <source>
        <dbReference type="ARBA" id="ARBA00022840"/>
    </source>
</evidence>
<sequence>MKPGETGVKRIISATRNSLRGIRLAWQSEAAFRQDMILGAVLVIIACIAPITTVERVVLIAAVLILLMVELLNSGIEAAIDRIGPERHELSGKAKDVASAAVFFALVNLGVSNLLILGPWLLSLVSN</sequence>
<keyword evidence="15 24" id="KW-1133">Transmembrane helix</keyword>
<dbReference type="EC" id="2.7.1.107" evidence="3 24"/>
<evidence type="ECO:0000256" key="3">
    <source>
        <dbReference type="ARBA" id="ARBA00012133"/>
    </source>
</evidence>
<protein>
    <recommendedName>
        <fullName evidence="4 24">Diacylglycerol kinase</fullName>
        <ecNumber evidence="3 24">2.7.1.107</ecNumber>
    </recommendedName>
</protein>
<dbReference type="Gene3D" id="1.10.287.3610">
    <property type="match status" value="1"/>
</dbReference>
<evidence type="ECO:0000256" key="5">
    <source>
        <dbReference type="ARBA" id="ARBA00022475"/>
    </source>
</evidence>
<keyword evidence="13 22" id="KW-0067">ATP-binding</keyword>
<accession>A0A432ZH77</accession>
<dbReference type="CDD" id="cd14264">
    <property type="entry name" value="DAGK_IM"/>
    <property type="match status" value="1"/>
</dbReference>
<feature type="binding site" evidence="22">
    <location>
        <begin position="95"/>
        <end position="96"/>
    </location>
    <ligand>
        <name>ATP</name>
        <dbReference type="ChEBI" id="CHEBI:30616"/>
    </ligand>
</feature>
<feature type="binding site" evidence="21">
    <location>
        <position position="56"/>
    </location>
    <ligand>
        <name>substrate</name>
    </ligand>
</feature>
<organism evidence="25 26">
    <name type="scientific">Pseudidiomarina taiwanensis</name>
    <dbReference type="NCBI Taxonomy" id="337250"/>
    <lineage>
        <taxon>Bacteria</taxon>
        <taxon>Pseudomonadati</taxon>
        <taxon>Pseudomonadota</taxon>
        <taxon>Gammaproteobacteria</taxon>
        <taxon>Alteromonadales</taxon>
        <taxon>Idiomarinaceae</taxon>
        <taxon>Pseudidiomarina</taxon>
    </lineage>
</organism>
<evidence type="ECO:0000256" key="21">
    <source>
        <dbReference type="PIRSR" id="PIRSR600829-2"/>
    </source>
</evidence>
<evidence type="ECO:0000256" key="12">
    <source>
        <dbReference type="ARBA" id="ARBA00022777"/>
    </source>
</evidence>
<evidence type="ECO:0000256" key="16">
    <source>
        <dbReference type="ARBA" id="ARBA00023098"/>
    </source>
</evidence>
<dbReference type="GO" id="GO:0004143">
    <property type="term" value="F:ATP-dependent diacylglycerol kinase activity"/>
    <property type="evidence" value="ECO:0007669"/>
    <property type="project" value="UniProtKB-EC"/>
</dbReference>
<keyword evidence="17 24" id="KW-0472">Membrane</keyword>
<dbReference type="PANTHER" id="PTHR34299">
    <property type="entry name" value="DIACYLGLYCEROL KINASE"/>
    <property type="match status" value="1"/>
</dbReference>
<keyword evidence="7 24" id="KW-0997">Cell inner membrane</keyword>
<feature type="binding site" evidence="21">
    <location>
        <begin position="23"/>
        <end position="26"/>
    </location>
    <ligand>
        <name>substrate</name>
    </ligand>
</feature>
<feature type="binding site" evidence="22">
    <location>
        <position position="10"/>
    </location>
    <ligand>
        <name>ATP</name>
        <dbReference type="ChEBI" id="CHEBI:30616"/>
    </ligand>
</feature>
<evidence type="ECO:0000256" key="2">
    <source>
        <dbReference type="ARBA" id="ARBA00005967"/>
    </source>
</evidence>
<dbReference type="GO" id="GO:0005524">
    <property type="term" value="F:ATP binding"/>
    <property type="evidence" value="ECO:0007669"/>
    <property type="project" value="UniProtKB-KW"/>
</dbReference>
<feature type="transmembrane region" description="Helical" evidence="24">
    <location>
        <begin position="57"/>
        <end position="76"/>
    </location>
</feature>
<evidence type="ECO:0000256" key="22">
    <source>
        <dbReference type="PIRSR" id="PIRSR600829-3"/>
    </source>
</evidence>
<evidence type="ECO:0000256" key="9">
    <source>
        <dbReference type="ARBA" id="ARBA00022692"/>
    </source>
</evidence>
<comment type="function">
    <text evidence="24">Catalyzes the ATP-dependent phosphorylation of sn-l,2-diacylglycerol (DAG) to phosphatidic acid. Involved in the recycling of diacylglycerol produced as a by-product during membrane-derived oligosaccharide (MDO) biosynthesis.</text>
</comment>